<keyword evidence="3" id="KW-1185">Reference proteome</keyword>
<accession>A0A398BGT7</accession>
<evidence type="ECO:0000313" key="2">
    <source>
        <dbReference type="EMBL" id="RID88864.1"/>
    </source>
</evidence>
<feature type="transmembrane region" description="Helical" evidence="1">
    <location>
        <begin position="33"/>
        <end position="54"/>
    </location>
</feature>
<protein>
    <submittedName>
        <fullName evidence="2">Uncharacterized protein</fullName>
    </submittedName>
</protein>
<comment type="caution">
    <text evidence="2">The sequence shown here is derived from an EMBL/GenBank/DDBJ whole genome shotgun (WGS) entry which is preliminary data.</text>
</comment>
<keyword evidence="1" id="KW-0812">Transmembrane</keyword>
<dbReference type="Proteomes" id="UP000265816">
    <property type="component" value="Unassembled WGS sequence"/>
</dbReference>
<feature type="transmembrane region" description="Helical" evidence="1">
    <location>
        <begin position="6"/>
        <end position="26"/>
    </location>
</feature>
<reference evidence="2 3" key="1">
    <citation type="submission" date="2018-08" db="EMBL/GenBank/DDBJ databases">
        <title>Bacillus jemisoniae sp. nov., Bacillus chryseoplanitiae sp. nov., Bacillus resnikiae sp. nov., and Bacillus frankliniae sp. nov., isolated from Viking spacecraft and associated surfaces.</title>
        <authorList>
            <person name="Seuylemezian A."/>
            <person name="Vaishampayan P."/>
        </authorList>
    </citation>
    <scope>NUCLEOTIDE SEQUENCE [LARGE SCALE GENOMIC DNA]</scope>
    <source>
        <strain evidence="2 3">JJ-247</strain>
    </source>
</reference>
<keyword evidence="1" id="KW-0472">Membrane</keyword>
<dbReference type="OrthoDB" id="2382309at2"/>
<proteinExistence type="predicted"/>
<dbReference type="Pfam" id="PF14068">
    <property type="entry name" value="YuiB"/>
    <property type="match status" value="1"/>
</dbReference>
<evidence type="ECO:0000256" key="1">
    <source>
        <dbReference type="SAM" id="Phobius"/>
    </source>
</evidence>
<organism evidence="2 3">
    <name type="scientific">Mesobacillus zeae</name>
    <dbReference type="NCBI Taxonomy" id="1917180"/>
    <lineage>
        <taxon>Bacteria</taxon>
        <taxon>Bacillati</taxon>
        <taxon>Bacillota</taxon>
        <taxon>Bacilli</taxon>
        <taxon>Bacillales</taxon>
        <taxon>Bacillaceae</taxon>
        <taxon>Mesobacillus</taxon>
    </lineage>
</organism>
<dbReference type="AlphaFoldDB" id="A0A398BGT7"/>
<evidence type="ECO:0000313" key="3">
    <source>
        <dbReference type="Proteomes" id="UP000265816"/>
    </source>
</evidence>
<dbReference type="EMBL" id="QWVT01000002">
    <property type="protein sequence ID" value="RID88864.1"/>
    <property type="molecule type" value="Genomic_DNA"/>
</dbReference>
<gene>
    <name evidence="2" type="ORF">D1970_01080</name>
</gene>
<sequence>MGLTVVTLIISMLLFFVLFFGIGFLLNMLLRMSWVMAIIYPIVTIFIVDKVRFIDYFKNSGKSFSELGNRFGNLAPADLMILASGFAGALAAGFIIKLLRKKGYQMF</sequence>
<feature type="transmembrane region" description="Helical" evidence="1">
    <location>
        <begin position="74"/>
        <end position="99"/>
    </location>
</feature>
<keyword evidence="1" id="KW-1133">Transmembrane helix</keyword>
<dbReference type="InterPro" id="IPR025917">
    <property type="entry name" value="YuiB"/>
</dbReference>
<name>A0A398BGT7_9BACI</name>